<name>A0A841KCC8_9HYPH</name>
<organism evidence="6 7">
    <name type="scientific">Chelatococcus composti</name>
    <dbReference type="NCBI Taxonomy" id="1743235"/>
    <lineage>
        <taxon>Bacteria</taxon>
        <taxon>Pseudomonadati</taxon>
        <taxon>Pseudomonadota</taxon>
        <taxon>Alphaproteobacteria</taxon>
        <taxon>Hyphomicrobiales</taxon>
        <taxon>Chelatococcaceae</taxon>
        <taxon>Chelatococcus</taxon>
    </lineage>
</organism>
<comment type="caution">
    <text evidence="6">The sequence shown here is derived from an EMBL/GenBank/DDBJ whole genome shotgun (WGS) entry which is preliminary data.</text>
</comment>
<dbReference type="PANTHER" id="PTHR42792">
    <property type="entry name" value="FLAGELLIN"/>
    <property type="match status" value="1"/>
</dbReference>
<accession>A0A841KCC8</accession>
<evidence type="ECO:0000313" key="7">
    <source>
        <dbReference type="Proteomes" id="UP000588017"/>
    </source>
</evidence>
<dbReference type="EMBL" id="JACHEH010000003">
    <property type="protein sequence ID" value="MBB6167656.1"/>
    <property type="molecule type" value="Genomic_DNA"/>
</dbReference>
<dbReference type="NCBIfam" id="NF004669">
    <property type="entry name" value="PRK06008.1"/>
    <property type="match status" value="1"/>
</dbReference>
<dbReference type="Gene3D" id="1.20.1330.10">
    <property type="entry name" value="f41 fragment of flagellin, N-terminal domain"/>
    <property type="match status" value="1"/>
</dbReference>
<dbReference type="AlphaFoldDB" id="A0A841KCC8"/>
<evidence type="ECO:0000256" key="1">
    <source>
        <dbReference type="ARBA" id="ARBA00005709"/>
    </source>
</evidence>
<dbReference type="InterPro" id="IPR046358">
    <property type="entry name" value="Flagellin_C"/>
</dbReference>
<keyword evidence="6" id="KW-0282">Flagellum</keyword>
<evidence type="ECO:0000313" key="6">
    <source>
        <dbReference type="EMBL" id="MBB6167656.1"/>
    </source>
</evidence>
<evidence type="ECO:0000259" key="4">
    <source>
        <dbReference type="Pfam" id="PF00669"/>
    </source>
</evidence>
<feature type="domain" description="Flagellin C-terminal" evidence="5">
    <location>
        <begin position="267"/>
        <end position="348"/>
    </location>
</feature>
<dbReference type="Pfam" id="PF00700">
    <property type="entry name" value="Flagellin_C"/>
    <property type="match status" value="1"/>
</dbReference>
<comment type="subcellular location">
    <subcellularLocation>
        <location evidence="3">Secreted</location>
    </subcellularLocation>
    <subcellularLocation>
        <location evidence="3">Bacterial flagellum</location>
    </subcellularLocation>
</comment>
<dbReference type="SUPFAM" id="SSF64518">
    <property type="entry name" value="Phase 1 flagellin"/>
    <property type="match status" value="1"/>
</dbReference>
<protein>
    <recommendedName>
        <fullName evidence="3">Flagellin</fullName>
    </recommendedName>
</protein>
<dbReference type="RefSeq" id="WP_183333438.1">
    <property type="nucleotide sequence ID" value="NZ_BMHX01000003.1"/>
</dbReference>
<reference evidence="6 7" key="1">
    <citation type="submission" date="2020-08" db="EMBL/GenBank/DDBJ databases">
        <title>Genomic Encyclopedia of Type Strains, Phase IV (KMG-IV): sequencing the most valuable type-strain genomes for metagenomic binning, comparative biology and taxonomic classification.</title>
        <authorList>
            <person name="Goeker M."/>
        </authorList>
    </citation>
    <scope>NUCLEOTIDE SEQUENCE [LARGE SCALE GENOMIC DNA]</scope>
    <source>
        <strain evidence="6 7">DSM 101465</strain>
    </source>
</reference>
<keyword evidence="6" id="KW-0969">Cilium</keyword>
<comment type="function">
    <text evidence="3">Flagellin is the subunit protein which polymerizes to form the filaments of bacterial flagella.</text>
</comment>
<dbReference type="GO" id="GO:0009288">
    <property type="term" value="C:bacterial-type flagellum"/>
    <property type="evidence" value="ECO:0007669"/>
    <property type="project" value="UniProtKB-SubCell"/>
</dbReference>
<evidence type="ECO:0000256" key="2">
    <source>
        <dbReference type="ARBA" id="ARBA00023143"/>
    </source>
</evidence>
<keyword evidence="2 3" id="KW-0975">Bacterial flagellum</keyword>
<feature type="domain" description="Flagellin N-terminal" evidence="4">
    <location>
        <begin position="6"/>
        <end position="139"/>
    </location>
</feature>
<comment type="similarity">
    <text evidence="1 3">Belongs to the bacterial flagellin family.</text>
</comment>
<sequence>MKTTFISTYSLLNSPRSSLVRMQADAARYNQEIASGRHADVGLTLGGRMSQAVSLRADYDNLTAMIDANSRTRTRLDVTVEALGTIRAMADEFQAELLSVPHAQRGSEVIRNAARDKLAALIGSLNSAVDGQFLFAGINSGVQPINEYGAGSPNKNAVDAAYLAAFGVTQADPGVSDISAADMANFLDTAFADLFFNDANWKANWSNASDAVQRSRISRSETLTSSVSANEMAIRQLAAAYTMVFDLGSDKLNTDALQVVIDKATELMGNAIAQIIDLEAHMGVAQNRIDTANTNMEAQKKILATRVGDLEDVDPAEAKVRLDAVLTQIEMSYSLTVRLQSLSLLNYL</sequence>
<dbReference type="PANTHER" id="PTHR42792:SF1">
    <property type="entry name" value="FLAGELLAR HOOK-ASSOCIATED PROTEIN 3"/>
    <property type="match status" value="1"/>
</dbReference>
<keyword evidence="6" id="KW-0966">Cell projection</keyword>
<evidence type="ECO:0000256" key="3">
    <source>
        <dbReference type="RuleBase" id="RU362073"/>
    </source>
</evidence>
<dbReference type="GO" id="GO:0005198">
    <property type="term" value="F:structural molecule activity"/>
    <property type="evidence" value="ECO:0007669"/>
    <property type="project" value="UniProtKB-UniRule"/>
</dbReference>
<dbReference type="Proteomes" id="UP000588017">
    <property type="component" value="Unassembled WGS sequence"/>
</dbReference>
<keyword evidence="7" id="KW-1185">Reference proteome</keyword>
<gene>
    <name evidence="6" type="ORF">HNQ73_001279</name>
</gene>
<dbReference type="GO" id="GO:0005576">
    <property type="term" value="C:extracellular region"/>
    <property type="evidence" value="ECO:0007669"/>
    <property type="project" value="UniProtKB-SubCell"/>
</dbReference>
<evidence type="ECO:0000259" key="5">
    <source>
        <dbReference type="Pfam" id="PF00700"/>
    </source>
</evidence>
<dbReference type="InterPro" id="IPR001029">
    <property type="entry name" value="Flagellin_N"/>
</dbReference>
<keyword evidence="3" id="KW-0964">Secreted</keyword>
<dbReference type="InterPro" id="IPR001492">
    <property type="entry name" value="Flagellin"/>
</dbReference>
<proteinExistence type="inferred from homology"/>
<dbReference type="Pfam" id="PF00669">
    <property type="entry name" value="Flagellin_N"/>
    <property type="match status" value="1"/>
</dbReference>